<organism evidence="2">
    <name type="scientific">Mycobacterium xenopi 4042</name>
    <dbReference type="NCBI Taxonomy" id="1299334"/>
    <lineage>
        <taxon>Bacteria</taxon>
        <taxon>Bacillati</taxon>
        <taxon>Actinomycetota</taxon>
        <taxon>Actinomycetes</taxon>
        <taxon>Mycobacteriales</taxon>
        <taxon>Mycobacteriaceae</taxon>
        <taxon>Mycobacterium</taxon>
    </lineage>
</organism>
<dbReference type="GO" id="GO:0016627">
    <property type="term" value="F:oxidoreductase activity, acting on the CH-CH group of donors"/>
    <property type="evidence" value="ECO:0007669"/>
    <property type="project" value="InterPro"/>
</dbReference>
<evidence type="ECO:0000256" key="1">
    <source>
        <dbReference type="ARBA" id="ARBA00023002"/>
    </source>
</evidence>
<sequence length="81" mass="8790">MPKHQGLTYFLCDMTVPGIEIRPLRQITGEAEFNEVFLTDVRVPDANRLGPEGGGWKVATTTLNNERLAIGNRPGVPGKAG</sequence>
<protein>
    <submittedName>
        <fullName evidence="2">Acyl-CoA dehydrogenase domain protein</fullName>
    </submittedName>
</protein>
<dbReference type="InterPro" id="IPR052161">
    <property type="entry name" value="Mycobact_Acyl-CoA_DH"/>
</dbReference>
<proteinExistence type="predicted"/>
<evidence type="ECO:0000313" key="2">
    <source>
        <dbReference type="EMBL" id="EUA54701.1"/>
    </source>
</evidence>
<dbReference type="InterPro" id="IPR009100">
    <property type="entry name" value="AcylCoA_DH/oxidase_NM_dom_sf"/>
</dbReference>
<dbReference type="EMBL" id="JAOB01000032">
    <property type="protein sequence ID" value="EUA54701.1"/>
    <property type="molecule type" value="Genomic_DNA"/>
</dbReference>
<dbReference type="SUPFAM" id="SSF56645">
    <property type="entry name" value="Acyl-CoA dehydrogenase NM domain-like"/>
    <property type="match status" value="1"/>
</dbReference>
<dbReference type="InterPro" id="IPR046373">
    <property type="entry name" value="Acyl-CoA_Oxase/DH_mid-dom_sf"/>
</dbReference>
<keyword evidence="1" id="KW-0560">Oxidoreductase</keyword>
<dbReference type="Gene3D" id="2.40.110.10">
    <property type="entry name" value="Butyryl-CoA Dehydrogenase, subunit A, domain 2"/>
    <property type="match status" value="1"/>
</dbReference>
<dbReference type="PANTHER" id="PTHR43292">
    <property type="entry name" value="ACYL-COA DEHYDROGENASE"/>
    <property type="match status" value="1"/>
</dbReference>
<comment type="caution">
    <text evidence="2">The sequence shown here is derived from an EMBL/GenBank/DDBJ whole genome shotgun (WGS) entry which is preliminary data.</text>
</comment>
<dbReference type="GO" id="GO:0005886">
    <property type="term" value="C:plasma membrane"/>
    <property type="evidence" value="ECO:0007669"/>
    <property type="project" value="TreeGrafter"/>
</dbReference>
<name>X8CFV2_MYCXE</name>
<dbReference type="PANTHER" id="PTHR43292:SF4">
    <property type="entry name" value="ACYL-COA DEHYDROGENASE FADE34"/>
    <property type="match status" value="1"/>
</dbReference>
<dbReference type="AlphaFoldDB" id="X8CFV2"/>
<reference evidence="2" key="1">
    <citation type="submission" date="2014-01" db="EMBL/GenBank/DDBJ databases">
        <authorList>
            <person name="Brown-Elliot B."/>
            <person name="Wallace R."/>
            <person name="Lenaerts A."/>
            <person name="Ordway D."/>
            <person name="DeGroote M.A."/>
            <person name="Parker T."/>
            <person name="Sizemore C."/>
            <person name="Tallon L.J."/>
            <person name="Sadzewicz L.K."/>
            <person name="Sengamalay N."/>
            <person name="Fraser C.M."/>
            <person name="Hine E."/>
            <person name="Shefchek K.A."/>
            <person name="Das S.P."/>
            <person name="Tettelin H."/>
        </authorList>
    </citation>
    <scope>NUCLEOTIDE SEQUENCE [LARGE SCALE GENOMIC DNA]</scope>
    <source>
        <strain evidence="2">4042</strain>
    </source>
</reference>
<gene>
    <name evidence="2" type="ORF">I553_1353</name>
</gene>
<accession>X8CFV2</accession>
<dbReference type="PATRIC" id="fig|1299334.3.peg.3164"/>